<keyword evidence="2" id="KW-0449">Lipoprotein</keyword>
<accession>A0AA49GJ67</accession>
<evidence type="ECO:0000313" key="3">
    <source>
        <dbReference type="EMBL" id="WKN35008.1"/>
    </source>
</evidence>
<dbReference type="GO" id="GO:0015562">
    <property type="term" value="F:efflux transmembrane transporter activity"/>
    <property type="evidence" value="ECO:0007669"/>
    <property type="project" value="InterPro"/>
</dbReference>
<keyword evidence="2" id="KW-0812">Transmembrane</keyword>
<dbReference type="Pfam" id="PF02321">
    <property type="entry name" value="OEP"/>
    <property type="match status" value="2"/>
</dbReference>
<dbReference type="PROSITE" id="PS51257">
    <property type="entry name" value="PROKAR_LIPOPROTEIN"/>
    <property type="match status" value="1"/>
</dbReference>
<dbReference type="EMBL" id="CP120682">
    <property type="protein sequence ID" value="WKN35008.1"/>
    <property type="molecule type" value="Genomic_DNA"/>
</dbReference>
<dbReference type="InterPro" id="IPR003423">
    <property type="entry name" value="OMP_efflux"/>
</dbReference>
<reference evidence="3" key="2">
    <citation type="journal article" date="2024" name="Antonie Van Leeuwenhoek">
        <title>Roseihalotalea indica gen. nov., sp. nov., a halophilic Bacteroidetes from mesopelagic Southwest Indian Ocean with higher carbohydrate metabolic potential.</title>
        <authorList>
            <person name="Chen B."/>
            <person name="Zhang M."/>
            <person name="Lin D."/>
            <person name="Ye J."/>
            <person name="Tang K."/>
        </authorList>
    </citation>
    <scope>NUCLEOTIDE SEQUENCE</scope>
    <source>
        <strain evidence="3">TK19036</strain>
    </source>
</reference>
<proteinExistence type="inferred from homology"/>
<dbReference type="InterPro" id="IPR010131">
    <property type="entry name" value="MdtP/NodT-like"/>
</dbReference>
<reference evidence="3" key="1">
    <citation type="journal article" date="2023" name="Comput. Struct. Biotechnol. J.">
        <title>Discovery of a novel marine Bacteroidetes with a rich repertoire of carbohydrate-active enzymes.</title>
        <authorList>
            <person name="Chen B."/>
            <person name="Liu G."/>
            <person name="Chen Q."/>
            <person name="Wang H."/>
            <person name="Liu L."/>
            <person name="Tang K."/>
        </authorList>
    </citation>
    <scope>NUCLEOTIDE SEQUENCE</scope>
    <source>
        <strain evidence="3">TK19036</strain>
    </source>
</reference>
<keyword evidence="2" id="KW-0564">Palmitate</keyword>
<name>A0AA49GJ67_9BACT</name>
<evidence type="ECO:0000256" key="2">
    <source>
        <dbReference type="RuleBase" id="RU362097"/>
    </source>
</evidence>
<dbReference type="Gene3D" id="2.20.200.10">
    <property type="entry name" value="Outer membrane efflux proteins (OEP)"/>
    <property type="match status" value="1"/>
</dbReference>
<dbReference type="NCBIfam" id="TIGR01845">
    <property type="entry name" value="outer_NodT"/>
    <property type="match status" value="1"/>
</dbReference>
<comment type="similarity">
    <text evidence="1 2">Belongs to the outer membrane factor (OMF) (TC 1.B.17) family.</text>
</comment>
<dbReference type="SUPFAM" id="SSF56954">
    <property type="entry name" value="Outer membrane efflux proteins (OEP)"/>
    <property type="match status" value="1"/>
</dbReference>
<dbReference type="PANTHER" id="PTHR30203">
    <property type="entry name" value="OUTER MEMBRANE CATION EFFLUX PROTEIN"/>
    <property type="match status" value="1"/>
</dbReference>
<comment type="subcellular location">
    <subcellularLocation>
        <location evidence="2">Cell membrane</location>
        <topology evidence="2">Lipid-anchor</topology>
    </subcellularLocation>
</comment>
<dbReference type="AlphaFoldDB" id="A0AA49GJ67"/>
<gene>
    <name evidence="3" type="ORF">K4G66_21765</name>
</gene>
<organism evidence="3">
    <name type="scientific">Roseihalotalea indica</name>
    <dbReference type="NCBI Taxonomy" id="2867963"/>
    <lineage>
        <taxon>Bacteria</taxon>
        <taxon>Pseudomonadati</taxon>
        <taxon>Bacteroidota</taxon>
        <taxon>Cytophagia</taxon>
        <taxon>Cytophagales</taxon>
        <taxon>Catalimonadaceae</taxon>
        <taxon>Roseihalotalea</taxon>
    </lineage>
</organism>
<dbReference type="GO" id="GO:0005886">
    <property type="term" value="C:plasma membrane"/>
    <property type="evidence" value="ECO:0007669"/>
    <property type="project" value="UniProtKB-SubCell"/>
</dbReference>
<keyword evidence="2" id="KW-1134">Transmembrane beta strand</keyword>
<dbReference type="Gene3D" id="1.20.1600.10">
    <property type="entry name" value="Outer membrane efflux proteins (OEP)"/>
    <property type="match status" value="1"/>
</dbReference>
<evidence type="ECO:0000256" key="1">
    <source>
        <dbReference type="ARBA" id="ARBA00007613"/>
    </source>
</evidence>
<keyword evidence="2" id="KW-0472">Membrane</keyword>
<sequence length="466" mass="51898">MKNFVHFLANHRGLATILCLLSISSCNLHKEYQQQFSRDDLYRSIETTDTTSLADVPWEEVFTDTVLQNLISEGLTANLDLQIAVANIERAEANLLQARGALLPSFDIAGSATYSKLANTISAVSGFAQQQYQLYGTAGWEADIWGRLRSTKRAALANVLASEAYRRAVQTRLIADIANSYYTLLALDKQLEITEQTVEFREEYVETVEFLKNAATVTGADLMQSRANQFSAEVMIPDLKQAIREEENALSILLARSPDGIRRTSLDEQEPRELLETGVPSLLLSNRPDVRQAEFELRSAFELVNAARAYFYPSLTLTARGGLASQDISELFDPASIFGNIAGGLLQPVLNQNLNKARLQNNIANREEAYAIYEQTLLGAGEEVSNALYSYEMSLQKISVRENQLEALENAVNYNQELLQYNSANYVDVLTSQQNLLSAQLNGVEDQLQKLRAVVELYRALGGGWQ</sequence>
<protein>
    <submittedName>
        <fullName evidence="3">Efflux transporter outer membrane subunit</fullName>
    </submittedName>
</protein>
<dbReference type="PANTHER" id="PTHR30203:SF33">
    <property type="entry name" value="BLR4455 PROTEIN"/>
    <property type="match status" value="1"/>
</dbReference>